<keyword evidence="1" id="KW-1133">Transmembrane helix</keyword>
<evidence type="ECO:0000313" key="3">
    <source>
        <dbReference type="Proteomes" id="UP000232163"/>
    </source>
</evidence>
<reference evidence="2 3" key="1">
    <citation type="journal article" date="2017" name="Int J Environ Stud">
        <title>Does the Miocene-Pliocene relict legume Oxytropis triphylla form nitrogen-fixing nodules with a combination of bacterial strains?</title>
        <authorList>
            <person name="Safronova V."/>
            <person name="Belimov A."/>
            <person name="Sazanova A."/>
            <person name="Kuznetsova I."/>
            <person name="Popova J."/>
            <person name="Andronov E."/>
            <person name="Verkhozina A."/>
            <person name="Tikhonovich I."/>
        </authorList>
    </citation>
    <scope>NUCLEOTIDE SEQUENCE [LARGE SCALE GENOMIC DNA]</scope>
    <source>
        <strain evidence="2 3">Tri-38</strain>
    </source>
</reference>
<sequence length="114" mass="12372">MTGPELMAAIGFFIMLFGTIAGVSRRVENKVDKAKKEAMDTANSASLKADLVSAQLQEHRLHVAQEYVSKAGNRELMDQVMDAISAVRQSVDGLSGRVDRILENQAKGSARPRA</sequence>
<organism evidence="2 3">
    <name type="scientific">Phyllobacterium zundukense</name>
    <dbReference type="NCBI Taxonomy" id="1867719"/>
    <lineage>
        <taxon>Bacteria</taxon>
        <taxon>Pseudomonadati</taxon>
        <taxon>Pseudomonadota</taxon>
        <taxon>Alphaproteobacteria</taxon>
        <taxon>Hyphomicrobiales</taxon>
        <taxon>Phyllobacteriaceae</taxon>
        <taxon>Phyllobacterium</taxon>
    </lineage>
</organism>
<dbReference type="EMBL" id="MZMT01000010">
    <property type="protein sequence ID" value="PIO46112.1"/>
    <property type="molecule type" value="Genomic_DNA"/>
</dbReference>
<protein>
    <submittedName>
        <fullName evidence="2">Uncharacterized protein</fullName>
    </submittedName>
</protein>
<dbReference type="KEGG" id="pht:BLM14_20165"/>
<evidence type="ECO:0000313" key="2">
    <source>
        <dbReference type="EMBL" id="PIO46112.1"/>
    </source>
</evidence>
<keyword evidence="1" id="KW-0812">Transmembrane</keyword>
<proteinExistence type="predicted"/>
<keyword evidence="1" id="KW-0472">Membrane</keyword>
<dbReference type="OrthoDB" id="8117504at2"/>
<dbReference type="Proteomes" id="UP000232163">
    <property type="component" value="Unassembled WGS sequence"/>
</dbReference>
<name>A0A2N9W2Z4_9HYPH</name>
<feature type="transmembrane region" description="Helical" evidence="1">
    <location>
        <begin position="6"/>
        <end position="23"/>
    </location>
</feature>
<evidence type="ECO:0000256" key="1">
    <source>
        <dbReference type="SAM" id="Phobius"/>
    </source>
</evidence>
<keyword evidence="3" id="KW-1185">Reference proteome</keyword>
<comment type="caution">
    <text evidence="2">The sequence shown here is derived from an EMBL/GenBank/DDBJ whole genome shotgun (WGS) entry which is preliminary data.</text>
</comment>
<accession>A0A2N9W2Z4</accession>
<gene>
    <name evidence="2" type="ORF">B5P45_04085</name>
</gene>
<dbReference type="AlphaFoldDB" id="A0A2N9W2Z4"/>